<dbReference type="AlphaFoldDB" id="A0AAU7XBG1"/>
<sequence length="355" mass="39179">MAVSLLDLAREESSDRRRELLQEVSNIFVDGAENHTDRELVLFGEVLGRLLDHVSVDDRAAFSSRVAALAQTSRDLALKLANDAIQVAAPVLQHSPSLTDDDLVDLASRQGQTHLAAISRRDALSEHVTDVLVDRGEAIVLNTVARNLGARFSEQGFGALAAKAADDDSLGEALSFRDDLPVHIAEKVAPVLNQVARKRLELLIQQDSGRAQALMDDAKRAFDVGRADSKRGRFESKIMVADVRSGKRRLDEALDDLIHRGRLIDIAHVLADLAQVPEAHVSNVLHKLAGTGIAVVCRTLDVSETVYDRLSRLRCERLRVPPAQAEPMLREYQQLDRATAERTLRFHRVRSTVRG</sequence>
<dbReference type="InterPro" id="IPR019285">
    <property type="entry name" value="DUF2336"/>
</dbReference>
<dbReference type="RefSeq" id="WP_407049859.1">
    <property type="nucleotide sequence ID" value="NZ_CP158568.1"/>
</dbReference>
<name>A0AAU7XBG1_9HYPH</name>
<protein>
    <submittedName>
        <fullName evidence="1">DUF2336 domain-containing protein</fullName>
    </submittedName>
</protein>
<reference evidence="1" key="1">
    <citation type="submission" date="2024-06" db="EMBL/GenBank/DDBJ databases">
        <title>Methylostella associata gen. nov., sp. nov., a novel Ancalomicrobiaceae-affiliated facultatively methylotrophic bacteria that feed on methanotrophs of the genus Methylococcus.</title>
        <authorList>
            <person name="Saltykova V."/>
            <person name="Danilova O.V."/>
            <person name="Oshkin I.Y."/>
            <person name="Belova S.E."/>
            <person name="Pimenov N.V."/>
            <person name="Dedysh S.N."/>
        </authorList>
    </citation>
    <scope>NUCLEOTIDE SEQUENCE</scope>
    <source>
        <strain evidence="1">S20</strain>
    </source>
</reference>
<proteinExistence type="predicted"/>
<organism evidence="1">
    <name type="scientific">Methyloraptor flagellatus</name>
    <dbReference type="NCBI Taxonomy" id="3162530"/>
    <lineage>
        <taxon>Bacteria</taxon>
        <taxon>Pseudomonadati</taxon>
        <taxon>Pseudomonadota</taxon>
        <taxon>Alphaproteobacteria</taxon>
        <taxon>Hyphomicrobiales</taxon>
        <taxon>Ancalomicrobiaceae</taxon>
        <taxon>Methyloraptor</taxon>
    </lineage>
</organism>
<gene>
    <name evidence="1" type="ORF">ABS361_00190</name>
</gene>
<dbReference type="EMBL" id="CP158568">
    <property type="protein sequence ID" value="XBY44768.1"/>
    <property type="molecule type" value="Genomic_DNA"/>
</dbReference>
<dbReference type="KEGG" id="mflg:ABS361_00190"/>
<evidence type="ECO:0000313" key="1">
    <source>
        <dbReference type="EMBL" id="XBY44768.1"/>
    </source>
</evidence>
<accession>A0AAU7XBG1</accession>
<dbReference type="Pfam" id="PF10098">
    <property type="entry name" value="DUF2336"/>
    <property type="match status" value="1"/>
</dbReference>